<evidence type="ECO:0008006" key="4">
    <source>
        <dbReference type="Google" id="ProtNLM"/>
    </source>
</evidence>
<organism evidence="2 3">
    <name type="scientific">Methylobacterium goesingense</name>
    <dbReference type="NCBI Taxonomy" id="243690"/>
    <lineage>
        <taxon>Bacteria</taxon>
        <taxon>Pseudomonadati</taxon>
        <taxon>Pseudomonadota</taxon>
        <taxon>Alphaproteobacteria</taxon>
        <taxon>Hyphomicrobiales</taxon>
        <taxon>Methylobacteriaceae</taxon>
        <taxon>Methylobacterium</taxon>
    </lineage>
</organism>
<dbReference type="Proteomes" id="UP001549145">
    <property type="component" value="Unassembled WGS sequence"/>
</dbReference>
<accession>A0ABV2L5L5</accession>
<evidence type="ECO:0000256" key="1">
    <source>
        <dbReference type="SAM" id="MobiDB-lite"/>
    </source>
</evidence>
<gene>
    <name evidence="2" type="ORF">ABID43_002674</name>
</gene>
<dbReference type="RefSeq" id="WP_238276474.1">
    <property type="nucleotide sequence ID" value="NZ_BPQL01000016.1"/>
</dbReference>
<proteinExistence type="predicted"/>
<feature type="region of interest" description="Disordered" evidence="1">
    <location>
        <begin position="336"/>
        <end position="375"/>
    </location>
</feature>
<dbReference type="InterPro" id="IPR019285">
    <property type="entry name" value="DUF2336"/>
</dbReference>
<dbReference type="Pfam" id="PF10098">
    <property type="entry name" value="DUF2336"/>
    <property type="match status" value="1"/>
</dbReference>
<comment type="caution">
    <text evidence="2">The sequence shown here is derived from an EMBL/GenBank/DDBJ whole genome shotgun (WGS) entry which is preliminary data.</text>
</comment>
<protein>
    <recommendedName>
        <fullName evidence="4">DUF2336 domain-containing protein</fullName>
    </recommendedName>
</protein>
<evidence type="ECO:0000313" key="3">
    <source>
        <dbReference type="Proteomes" id="UP001549145"/>
    </source>
</evidence>
<keyword evidence="3" id="KW-1185">Reference proteome</keyword>
<evidence type="ECO:0000313" key="2">
    <source>
        <dbReference type="EMBL" id="MET3693130.1"/>
    </source>
</evidence>
<sequence length="375" mass="39929">MSPSLDDAPDLSGLIELSRLDNLDLKPVILRVQTDLFLSASVRDRKTISAFASLAGGLIPIVDDETAEIVARKLAPFPETPPTLLAALAARGGAARDAVLAGAPILTQAMIAAARTDGADVGIALAQRPDLDRATLADLIARDEPAIDRALVANRAVNLQGEILARLVARARKAPDLARLLLERPDLAHGDVAPLFLVADETRREAIGHAMLATAALRPLPPAPREAGAVLTGFSARGDIAGFVAALTDLLGLPKGFLAATPDPSLRYELLTVALRVAGLHEEEAVYIFLTLNETVARSVDRVFDLVKLFRTLPRAAARDILAAVLDWTPQDRAAAASAHQPYHAPDAQRPRMQAASMERPSLRTPLPARQRQTS</sequence>
<dbReference type="EMBL" id="JBEPMM010000006">
    <property type="protein sequence ID" value="MET3693130.1"/>
    <property type="molecule type" value="Genomic_DNA"/>
</dbReference>
<reference evidence="2 3" key="1">
    <citation type="submission" date="2024-06" db="EMBL/GenBank/DDBJ databases">
        <title>Genomic Encyclopedia of Type Strains, Phase IV (KMG-IV): sequencing the most valuable type-strain genomes for metagenomic binning, comparative biology and taxonomic classification.</title>
        <authorList>
            <person name="Goeker M."/>
        </authorList>
    </citation>
    <scope>NUCLEOTIDE SEQUENCE [LARGE SCALE GENOMIC DNA]</scope>
    <source>
        <strain evidence="2 3">DSM 21331</strain>
    </source>
</reference>
<name>A0ABV2L5L5_9HYPH</name>